<accession>A0A834MN51</accession>
<evidence type="ECO:0000313" key="2">
    <source>
        <dbReference type="EMBL" id="KAF7287025.1"/>
    </source>
</evidence>
<feature type="region of interest" description="Disordered" evidence="1">
    <location>
        <begin position="1"/>
        <end position="62"/>
    </location>
</feature>
<evidence type="ECO:0000256" key="1">
    <source>
        <dbReference type="SAM" id="MobiDB-lite"/>
    </source>
</evidence>
<protein>
    <submittedName>
        <fullName evidence="2">Uncharacterized protein</fullName>
    </submittedName>
</protein>
<organism evidence="2 3">
    <name type="scientific">Rhynchophorus ferrugineus</name>
    <name type="common">Red palm weevil</name>
    <name type="synonym">Curculio ferrugineus</name>
    <dbReference type="NCBI Taxonomy" id="354439"/>
    <lineage>
        <taxon>Eukaryota</taxon>
        <taxon>Metazoa</taxon>
        <taxon>Ecdysozoa</taxon>
        <taxon>Arthropoda</taxon>
        <taxon>Hexapoda</taxon>
        <taxon>Insecta</taxon>
        <taxon>Pterygota</taxon>
        <taxon>Neoptera</taxon>
        <taxon>Endopterygota</taxon>
        <taxon>Coleoptera</taxon>
        <taxon>Polyphaga</taxon>
        <taxon>Cucujiformia</taxon>
        <taxon>Curculionidae</taxon>
        <taxon>Dryophthorinae</taxon>
        <taxon>Rhynchophorus</taxon>
    </lineage>
</organism>
<dbReference type="EMBL" id="JAACXV010000016">
    <property type="protein sequence ID" value="KAF7287025.1"/>
    <property type="molecule type" value="Genomic_DNA"/>
</dbReference>
<gene>
    <name evidence="2" type="ORF">GWI33_002410</name>
</gene>
<evidence type="ECO:0000313" key="3">
    <source>
        <dbReference type="Proteomes" id="UP000625711"/>
    </source>
</evidence>
<dbReference type="Proteomes" id="UP000625711">
    <property type="component" value="Unassembled WGS sequence"/>
</dbReference>
<feature type="compositionally biased region" description="Basic residues" evidence="1">
    <location>
        <begin position="49"/>
        <end position="62"/>
    </location>
</feature>
<sequence>MQNGRSLSAAPAGKKETKQNHAETHVPTVRPFRSRTASAGSSQPEKREPAKKKRDSGIARCRRRRRDFIGTFEFPRSGPGRGVIRYHQSVKI</sequence>
<proteinExistence type="predicted"/>
<name>A0A834MN51_RHYFE</name>
<keyword evidence="3" id="KW-1185">Reference proteome</keyword>
<comment type="caution">
    <text evidence="2">The sequence shown here is derived from an EMBL/GenBank/DDBJ whole genome shotgun (WGS) entry which is preliminary data.</text>
</comment>
<dbReference type="AlphaFoldDB" id="A0A834MN51"/>
<reference evidence="2" key="1">
    <citation type="submission" date="2020-08" db="EMBL/GenBank/DDBJ databases">
        <title>Genome sequencing and assembly of the red palm weevil Rhynchophorus ferrugineus.</title>
        <authorList>
            <person name="Dias G.B."/>
            <person name="Bergman C.M."/>
            <person name="Manee M."/>
        </authorList>
    </citation>
    <scope>NUCLEOTIDE SEQUENCE</scope>
    <source>
        <strain evidence="2">AA-2017</strain>
        <tissue evidence="2">Whole larva</tissue>
    </source>
</reference>
<feature type="compositionally biased region" description="Basic and acidic residues" evidence="1">
    <location>
        <begin position="13"/>
        <end position="24"/>
    </location>
</feature>